<organism evidence="3 4">
    <name type="scientific">Nitrosomonas ureae</name>
    <dbReference type="NCBI Taxonomy" id="44577"/>
    <lineage>
        <taxon>Bacteria</taxon>
        <taxon>Pseudomonadati</taxon>
        <taxon>Pseudomonadota</taxon>
        <taxon>Betaproteobacteria</taxon>
        <taxon>Nitrosomonadales</taxon>
        <taxon>Nitrosomonadaceae</taxon>
        <taxon>Nitrosomonas</taxon>
    </lineage>
</organism>
<evidence type="ECO:0000256" key="1">
    <source>
        <dbReference type="SAM" id="MobiDB-lite"/>
    </source>
</evidence>
<reference evidence="2 5" key="2">
    <citation type="submission" date="2018-04" db="EMBL/GenBank/DDBJ databases">
        <title>Active sludge and wastewater microbial communities from Klosterneuburg, Austria.</title>
        <authorList>
            <person name="Wagner M."/>
        </authorList>
    </citation>
    <scope>NUCLEOTIDE SEQUENCE [LARGE SCALE GENOMIC DNA]</scope>
    <source>
        <strain evidence="2 5">Nm4</strain>
    </source>
</reference>
<proteinExistence type="predicted"/>
<dbReference type="Proteomes" id="UP000219335">
    <property type="component" value="Unassembled WGS sequence"/>
</dbReference>
<accession>A0A286ACD4</accession>
<name>A0A286ACD4_9PROT</name>
<evidence type="ECO:0000313" key="3">
    <source>
        <dbReference type="EMBL" id="SOD19563.1"/>
    </source>
</evidence>
<sequence>MEKNTDINPNDHSPCVEPPSPNRISPEDLSYKNVMREDAPPGEKAPDRILFC</sequence>
<reference evidence="3 4" key="1">
    <citation type="submission" date="2017-09" db="EMBL/GenBank/DDBJ databases">
        <authorList>
            <person name="Ehlers B."/>
            <person name="Leendertz F.H."/>
        </authorList>
    </citation>
    <scope>NUCLEOTIDE SEQUENCE [LARGE SCALE GENOMIC DNA]</scope>
    <source>
        <strain evidence="3 4">Nm42</strain>
    </source>
</reference>
<dbReference type="Proteomes" id="UP000244110">
    <property type="component" value="Unassembled WGS sequence"/>
</dbReference>
<dbReference type="EMBL" id="OCMU01000001">
    <property type="protein sequence ID" value="SOD19563.1"/>
    <property type="molecule type" value="Genomic_DNA"/>
</dbReference>
<feature type="compositionally biased region" description="Polar residues" evidence="1">
    <location>
        <begin position="1"/>
        <end position="11"/>
    </location>
</feature>
<dbReference type="RefSeq" id="WP_176492738.1">
    <property type="nucleotide sequence ID" value="NZ_OCMU01000001.1"/>
</dbReference>
<gene>
    <name evidence="2" type="ORF">C8R28_101372</name>
    <name evidence="3" type="ORF">SAMN06297164_2571</name>
</gene>
<protein>
    <submittedName>
        <fullName evidence="3">Uncharacterized protein</fullName>
    </submittedName>
</protein>
<feature type="region of interest" description="Disordered" evidence="1">
    <location>
        <begin position="1"/>
        <end position="28"/>
    </location>
</feature>
<evidence type="ECO:0000313" key="2">
    <source>
        <dbReference type="EMBL" id="PTQ85598.1"/>
    </source>
</evidence>
<dbReference type="EMBL" id="QAOL01000013">
    <property type="protein sequence ID" value="PTQ85598.1"/>
    <property type="molecule type" value="Genomic_DNA"/>
</dbReference>
<evidence type="ECO:0000313" key="5">
    <source>
        <dbReference type="Proteomes" id="UP000244110"/>
    </source>
</evidence>
<dbReference type="AlphaFoldDB" id="A0A286ACD4"/>
<evidence type="ECO:0000313" key="4">
    <source>
        <dbReference type="Proteomes" id="UP000219335"/>
    </source>
</evidence>